<evidence type="ECO:0000256" key="3">
    <source>
        <dbReference type="ARBA" id="ARBA00022531"/>
    </source>
</evidence>
<name>A0A7S2IN08_9EUKA</name>
<evidence type="ECO:0008006" key="7">
    <source>
        <dbReference type="Google" id="ProtNLM"/>
    </source>
</evidence>
<evidence type="ECO:0000256" key="1">
    <source>
        <dbReference type="ARBA" id="ARBA00004229"/>
    </source>
</evidence>
<keyword evidence="5" id="KW-0157">Chromophore</keyword>
<dbReference type="InterPro" id="IPR001344">
    <property type="entry name" value="Chloro_AB-bd_pln"/>
</dbReference>
<keyword evidence="2" id="KW-0150">Chloroplast</keyword>
<feature type="binding site" description="axial binding residue" evidence="5">
    <location>
        <position position="175"/>
    </location>
    <ligand>
        <name>chlorophyll b</name>
        <dbReference type="ChEBI" id="CHEBI:61721"/>
        <label>1</label>
    </ligand>
    <ligandPart>
        <name>Mg</name>
        <dbReference type="ChEBI" id="CHEBI:25107"/>
    </ligandPart>
</feature>
<evidence type="ECO:0000313" key="6">
    <source>
        <dbReference type="EMBL" id="CAD9524235.1"/>
    </source>
</evidence>
<feature type="binding site" evidence="5">
    <location>
        <position position="119"/>
    </location>
    <ligand>
        <name>chlorophyll a</name>
        <dbReference type="ChEBI" id="CHEBI:58416"/>
        <label>1</label>
    </ligand>
</feature>
<feature type="binding site" evidence="5">
    <location>
        <position position="266"/>
    </location>
    <ligand>
        <name>chlorophyll a</name>
        <dbReference type="ChEBI" id="CHEBI:58416"/>
        <label>1</label>
    </ligand>
</feature>
<evidence type="ECO:0000256" key="5">
    <source>
        <dbReference type="PIRSR" id="PIRSR601344-1"/>
    </source>
</evidence>
<dbReference type="EMBL" id="HBGU01065287">
    <property type="protein sequence ID" value="CAD9524235.1"/>
    <property type="molecule type" value="Transcribed_RNA"/>
</dbReference>
<dbReference type="PANTHER" id="PTHR21649">
    <property type="entry name" value="CHLOROPHYLL A/B BINDING PROTEIN"/>
    <property type="match status" value="1"/>
</dbReference>
<dbReference type="SUPFAM" id="SSF103511">
    <property type="entry name" value="Chlorophyll a-b binding protein"/>
    <property type="match status" value="1"/>
</dbReference>
<dbReference type="Gene3D" id="1.10.3460.10">
    <property type="entry name" value="Chlorophyll a/b binding protein domain"/>
    <property type="match status" value="1"/>
</dbReference>
<evidence type="ECO:0000256" key="2">
    <source>
        <dbReference type="ARBA" id="ARBA00022528"/>
    </source>
</evidence>
<dbReference type="GO" id="GO:0016168">
    <property type="term" value="F:chlorophyll binding"/>
    <property type="evidence" value="ECO:0007669"/>
    <property type="project" value="UniProtKB-KW"/>
</dbReference>
<accession>A0A7S2IN08</accession>
<dbReference type="AlphaFoldDB" id="A0A7S2IN08"/>
<sequence>MLVAPATSSLHAAARCSLAMQQSSKLESPIPWLPRPAYLDGSLAGDVGLDPLNLVTRYSHGVTVTVPGMETTVTAAPEEFKNLKRVKTQTLVGVPITLGPNTQDTKRSLMWYREAEIKHARLAMLAAAGWPLAELWHGPLSNMAGAPYALDITQGRSLSVLNGGLSEVAPFLLLVTAAISYIEISTLDQVYGLTATGKTMKPDGNVVIKSYVPGDCGFDPLNLYGVFGSQPGAMNEFYAQADPNYAVKLAEDARREMETAEIKNGRLAMLAITGFALQEFVYGTPVVDQTPIFFTFFGDVLAPGALASLGLW</sequence>
<dbReference type="GO" id="GO:0009765">
    <property type="term" value="P:photosynthesis, light harvesting"/>
    <property type="evidence" value="ECO:0007669"/>
    <property type="project" value="InterPro"/>
</dbReference>
<feature type="binding site" evidence="5">
    <location>
        <position position="264"/>
    </location>
    <ligand>
        <name>chlorophyll a</name>
        <dbReference type="ChEBI" id="CHEBI:58416"/>
        <label>1</label>
    </ligand>
</feature>
<dbReference type="GO" id="GO:0009507">
    <property type="term" value="C:chloroplast"/>
    <property type="evidence" value="ECO:0007669"/>
    <property type="project" value="UniProtKB-SubCell"/>
</dbReference>
<proteinExistence type="predicted"/>
<dbReference type="InterPro" id="IPR022796">
    <property type="entry name" value="Chloroa_b-bind"/>
</dbReference>
<gene>
    <name evidence="6" type="ORF">CBRE1094_LOCUS35567</name>
</gene>
<feature type="binding site" description="axial binding residue" evidence="5">
    <location>
        <position position="121"/>
    </location>
    <ligand>
        <name>chlorophyll b</name>
        <dbReference type="ChEBI" id="CHEBI:61721"/>
        <label>1</label>
    </ligand>
    <ligandPart>
        <name>Mg</name>
        <dbReference type="ChEBI" id="CHEBI:25107"/>
    </ligandPart>
</feature>
<reference evidence="6" key="1">
    <citation type="submission" date="2021-01" db="EMBL/GenBank/DDBJ databases">
        <authorList>
            <person name="Corre E."/>
            <person name="Pelletier E."/>
            <person name="Niang G."/>
            <person name="Scheremetjew M."/>
            <person name="Finn R."/>
            <person name="Kale V."/>
            <person name="Holt S."/>
            <person name="Cochrane G."/>
            <person name="Meng A."/>
            <person name="Brown T."/>
            <person name="Cohen L."/>
        </authorList>
    </citation>
    <scope>NUCLEOTIDE SEQUENCE</scope>
    <source>
        <strain evidence="6">UTEX LB 985</strain>
    </source>
</reference>
<dbReference type="GO" id="GO:0016020">
    <property type="term" value="C:membrane"/>
    <property type="evidence" value="ECO:0007669"/>
    <property type="project" value="InterPro"/>
</dbReference>
<protein>
    <recommendedName>
        <fullName evidence="7">Chlorophyll a-b binding protein, chloroplastic</fullName>
    </recommendedName>
</protein>
<feature type="binding site" evidence="5">
    <location>
        <position position="261"/>
    </location>
    <ligand>
        <name>chlorophyll a</name>
        <dbReference type="ChEBI" id="CHEBI:58416"/>
        <label>1</label>
    </ligand>
</feature>
<organism evidence="6">
    <name type="scientific">Haptolina brevifila</name>
    <dbReference type="NCBI Taxonomy" id="156173"/>
    <lineage>
        <taxon>Eukaryota</taxon>
        <taxon>Haptista</taxon>
        <taxon>Haptophyta</taxon>
        <taxon>Prymnesiophyceae</taxon>
        <taxon>Prymnesiales</taxon>
        <taxon>Prymnesiaceae</taxon>
        <taxon>Haptolina</taxon>
    </lineage>
</organism>
<feature type="binding site" evidence="5">
    <location>
        <position position="116"/>
    </location>
    <ligand>
        <name>chlorophyll a</name>
        <dbReference type="ChEBI" id="CHEBI:58416"/>
        <label>1</label>
    </ligand>
</feature>
<keyword evidence="5" id="KW-0148">Chlorophyll</keyword>
<dbReference type="Pfam" id="PF00504">
    <property type="entry name" value="Chloroa_b-bind"/>
    <property type="match status" value="1"/>
</dbReference>
<feature type="binding site" evidence="5">
    <location>
        <position position="278"/>
    </location>
    <ligand>
        <name>chlorophyll a</name>
        <dbReference type="ChEBI" id="CHEBI:58416"/>
        <label>1</label>
    </ligand>
</feature>
<comment type="subcellular location">
    <subcellularLocation>
        <location evidence="1">Plastid</location>
        <location evidence="1">Chloroplast</location>
    </subcellularLocation>
</comment>
<keyword evidence="4" id="KW-0934">Plastid</keyword>
<evidence type="ECO:0000256" key="4">
    <source>
        <dbReference type="ARBA" id="ARBA00022640"/>
    </source>
</evidence>
<keyword evidence="3" id="KW-0602">Photosynthesis</keyword>